<gene>
    <name evidence="4" type="primary">NCMAP</name>
    <name evidence="6 7" type="synonym">LOC101691816</name>
</gene>
<dbReference type="RefSeq" id="XP_012903036.1">
    <property type="nucleotide sequence ID" value="XM_013047582.2"/>
</dbReference>
<keyword evidence="2" id="KW-0812">Transmembrane</keyword>
<evidence type="ECO:0000256" key="3">
    <source>
        <dbReference type="SAM" id="SignalP"/>
    </source>
</evidence>
<dbReference type="PANTHER" id="PTHR35974:SF1">
    <property type="entry name" value="NONCOMPACT MYELIN-ASSOCIATED PROTEIN"/>
    <property type="match status" value="1"/>
</dbReference>
<dbReference type="PANTHER" id="PTHR35974">
    <property type="entry name" value="NONCOMPACT MYELIN-ASSOCIATED PROTEIN"/>
    <property type="match status" value="1"/>
</dbReference>
<dbReference type="RefSeq" id="XP_012903030.1">
    <property type="nucleotide sequence ID" value="XM_013047576.2"/>
</dbReference>
<reference evidence="4" key="1">
    <citation type="submission" date="2024-06" db="UniProtKB">
        <authorList>
            <consortium name="Ensembl"/>
        </authorList>
    </citation>
    <scope>IDENTIFICATION</scope>
</reference>
<dbReference type="GO" id="GO:0031641">
    <property type="term" value="P:regulation of myelination"/>
    <property type="evidence" value="ECO:0007669"/>
    <property type="project" value="InterPro"/>
</dbReference>
<evidence type="ECO:0000313" key="7">
    <source>
        <dbReference type="RefSeq" id="XP_012903036.1"/>
    </source>
</evidence>
<dbReference type="GeneID" id="101691816"/>
<feature type="signal peptide" evidence="3">
    <location>
        <begin position="1"/>
        <end position="26"/>
    </location>
</feature>
<dbReference type="CTD" id="400746"/>
<keyword evidence="2" id="KW-0472">Membrane</keyword>
<dbReference type="eggNOG" id="ENOG502S4WJ">
    <property type="taxonomic scope" value="Eukaryota"/>
</dbReference>
<proteinExistence type="predicted"/>
<dbReference type="Ensembl" id="ENSMPUT00000015966.1">
    <property type="protein sequence ID" value="ENSMPUP00000015725.1"/>
    <property type="gene ID" value="ENSMPUG00000015833.1"/>
</dbReference>
<name>M3YWL5_MUSPF</name>
<dbReference type="HOGENOM" id="CLU_1524643_0_0_1"/>
<feature type="compositionally biased region" description="Polar residues" evidence="1">
    <location>
        <begin position="150"/>
        <end position="166"/>
    </location>
</feature>
<dbReference type="KEGG" id="mpuf:101691816"/>
<feature type="chain" id="PRO_5044736486" evidence="3">
    <location>
        <begin position="27"/>
        <end position="176"/>
    </location>
</feature>
<dbReference type="GO" id="GO:0019911">
    <property type="term" value="F:structural constituent of myelin sheath"/>
    <property type="evidence" value="ECO:0007669"/>
    <property type="project" value="InterPro"/>
</dbReference>
<dbReference type="OrthoDB" id="9950350at2759"/>
<keyword evidence="2" id="KW-1133">Transmembrane helix</keyword>
<dbReference type="AlphaFoldDB" id="M3YWL5"/>
<evidence type="ECO:0000313" key="6">
    <source>
        <dbReference type="RefSeq" id="XP_012903030.1"/>
    </source>
</evidence>
<accession>M3YWL5</accession>
<dbReference type="GO" id="GO:0005886">
    <property type="term" value="C:plasma membrane"/>
    <property type="evidence" value="ECO:0007669"/>
    <property type="project" value="InterPro"/>
</dbReference>
<reference evidence="6 7" key="2">
    <citation type="submission" date="2025-04" db="UniProtKB">
        <authorList>
            <consortium name="RefSeq"/>
        </authorList>
    </citation>
    <scope>IDENTIFICATION</scope>
    <source>
        <tissue evidence="6 7">Brain</tissue>
    </source>
</reference>
<dbReference type="GeneTree" id="ENSGT00390000004116"/>
<dbReference type="GO" id="GO:0043220">
    <property type="term" value="C:Schmidt-Lanterman incisure"/>
    <property type="evidence" value="ECO:0007669"/>
    <property type="project" value="InterPro"/>
</dbReference>
<dbReference type="GO" id="GO:0033270">
    <property type="term" value="C:paranode region of axon"/>
    <property type="evidence" value="ECO:0007669"/>
    <property type="project" value="InterPro"/>
</dbReference>
<sequence>MDWPWSCLQSPFAITVLFAITVPVSADLLSTDKEYPARPKGGLHPEVGPLEVTLKGLRRNLCPGGLGQLRYWIEMTTATPLGGTTFFSLNVTTREEDFLYKSSGAIVAAIVVVVIIIFTVVLILLKMYNRKMRTRRELEPKGPKPASPSALGSNNNSSQHPPTVTFSPVDVHVETR</sequence>
<dbReference type="InterPro" id="IPR038940">
    <property type="entry name" value="NCMAP"/>
</dbReference>
<protein>
    <submittedName>
        <fullName evidence="4">Non-compact myelin associated protein</fullName>
    </submittedName>
    <submittedName>
        <fullName evidence="6 7">Noncompact myelin-associated protein isoform X1</fullName>
    </submittedName>
</protein>
<dbReference type="EMBL" id="AEYP01008211">
    <property type="status" value="NOT_ANNOTATED_CDS"/>
    <property type="molecule type" value="Genomic_DNA"/>
</dbReference>
<evidence type="ECO:0000313" key="5">
    <source>
        <dbReference type="Proteomes" id="UP000000715"/>
    </source>
</evidence>
<dbReference type="Proteomes" id="UP000000715">
    <property type="component" value="Unplaced"/>
</dbReference>
<feature type="region of interest" description="Disordered" evidence="1">
    <location>
        <begin position="135"/>
        <end position="176"/>
    </location>
</feature>
<dbReference type="STRING" id="9669.ENSMPUP00000015725"/>
<organism evidence="4">
    <name type="scientific">Mustela putorius furo</name>
    <name type="common">European domestic ferret</name>
    <name type="synonym">Mustela furo</name>
    <dbReference type="NCBI Taxonomy" id="9669"/>
    <lineage>
        <taxon>Eukaryota</taxon>
        <taxon>Metazoa</taxon>
        <taxon>Chordata</taxon>
        <taxon>Craniata</taxon>
        <taxon>Vertebrata</taxon>
        <taxon>Euteleostomi</taxon>
        <taxon>Mammalia</taxon>
        <taxon>Eutheria</taxon>
        <taxon>Laurasiatheria</taxon>
        <taxon>Carnivora</taxon>
        <taxon>Caniformia</taxon>
        <taxon>Musteloidea</taxon>
        <taxon>Mustelidae</taxon>
        <taxon>Mustelinae</taxon>
        <taxon>Mustela</taxon>
    </lineage>
</organism>
<feature type="transmembrane region" description="Helical" evidence="2">
    <location>
        <begin position="105"/>
        <end position="125"/>
    </location>
</feature>
<evidence type="ECO:0000256" key="1">
    <source>
        <dbReference type="SAM" id="MobiDB-lite"/>
    </source>
</evidence>
<dbReference type="EMBL" id="AEYP01008210">
    <property type="status" value="NOT_ANNOTATED_CDS"/>
    <property type="molecule type" value="Genomic_DNA"/>
</dbReference>
<keyword evidence="5" id="KW-1185">Reference proteome</keyword>
<evidence type="ECO:0000256" key="2">
    <source>
        <dbReference type="SAM" id="Phobius"/>
    </source>
</evidence>
<dbReference type="GO" id="GO:0032290">
    <property type="term" value="P:peripheral nervous system myelin formation"/>
    <property type="evidence" value="ECO:0007669"/>
    <property type="project" value="TreeGrafter"/>
</dbReference>
<evidence type="ECO:0000313" key="4">
    <source>
        <dbReference type="Ensembl" id="ENSMPUP00000015725.1"/>
    </source>
</evidence>
<keyword evidence="3" id="KW-0732">Signal</keyword>